<dbReference type="InterPro" id="IPR009030">
    <property type="entry name" value="Growth_fac_rcpt_cys_sf"/>
</dbReference>
<evidence type="ECO:0000313" key="2">
    <source>
        <dbReference type="EMBL" id="JAA60815.1"/>
    </source>
</evidence>
<organism evidence="2">
    <name type="scientific">Rhipicephalus pulchellus</name>
    <name type="common">Yellow backed tick</name>
    <name type="synonym">Dermacentor pulchellus</name>
    <dbReference type="NCBI Taxonomy" id="72859"/>
    <lineage>
        <taxon>Eukaryota</taxon>
        <taxon>Metazoa</taxon>
        <taxon>Ecdysozoa</taxon>
        <taxon>Arthropoda</taxon>
        <taxon>Chelicerata</taxon>
        <taxon>Arachnida</taxon>
        <taxon>Acari</taxon>
        <taxon>Parasitiformes</taxon>
        <taxon>Ixodida</taxon>
        <taxon>Ixodoidea</taxon>
        <taxon>Ixodidae</taxon>
        <taxon>Rhipicephalinae</taxon>
        <taxon>Rhipicephalus</taxon>
        <taxon>Rhipicephalus</taxon>
    </lineage>
</organism>
<dbReference type="EMBL" id="GACK01004219">
    <property type="protein sequence ID" value="JAA60815.1"/>
    <property type="molecule type" value="mRNA"/>
</dbReference>
<reference evidence="2" key="1">
    <citation type="submission" date="2012-11" db="EMBL/GenBank/DDBJ databases">
        <authorList>
            <person name="Lucero-Rivera Y.E."/>
            <person name="Tovar-Ramirez D."/>
        </authorList>
    </citation>
    <scope>NUCLEOTIDE SEQUENCE</scope>
    <source>
        <tissue evidence="2">Salivary gland</tissue>
    </source>
</reference>
<dbReference type="AlphaFoldDB" id="L7M9T9"/>
<evidence type="ECO:0000256" key="1">
    <source>
        <dbReference type="SAM" id="SignalP"/>
    </source>
</evidence>
<keyword evidence="1" id="KW-0732">Signal</keyword>
<sequence length="116" mass="12384">MKVVLVLTLFVVIAAISVSGTSPPICEGVTCDPATCEVFQCTCGSYKGSCDCCDFCFKCPGEECAKLFNDPCTEGHHCVLDNPNERFNTGGKGHCRPLNETATEHHTPPPPAFGTQ</sequence>
<feature type="signal peptide" evidence="1">
    <location>
        <begin position="1"/>
        <end position="20"/>
    </location>
</feature>
<proteinExistence type="evidence at transcript level"/>
<dbReference type="Gene3D" id="4.10.40.20">
    <property type="match status" value="1"/>
</dbReference>
<dbReference type="SUPFAM" id="SSF57184">
    <property type="entry name" value="Growth factor receptor domain"/>
    <property type="match status" value="1"/>
</dbReference>
<accession>L7M9T9</accession>
<name>L7M9T9_RHIPC</name>
<feature type="chain" id="PRO_5003981962" evidence="1">
    <location>
        <begin position="21"/>
        <end position="116"/>
    </location>
</feature>
<protein>
    <submittedName>
        <fullName evidence="2">Putative metastriate insulin growth factor binding protein</fullName>
    </submittedName>
</protein>
<reference evidence="2" key="2">
    <citation type="journal article" date="2015" name="J. Proteomics">
        <title>Sexual differences in the sialomes of the zebra tick, Rhipicephalus pulchellus.</title>
        <authorList>
            <person name="Tan A.W."/>
            <person name="Francischetti I.M."/>
            <person name="Slovak M."/>
            <person name="Kini R.M."/>
            <person name="Ribeiro J.M."/>
        </authorList>
    </citation>
    <scope>NUCLEOTIDE SEQUENCE</scope>
    <source>
        <tissue evidence="2">Salivary gland</tissue>
    </source>
</reference>